<evidence type="ECO:0000256" key="1">
    <source>
        <dbReference type="ARBA" id="ARBA00022723"/>
    </source>
</evidence>
<proteinExistence type="predicted"/>
<organism evidence="6 7">
    <name type="scientific">Sphaerisporangium aureirubrum</name>
    <dbReference type="NCBI Taxonomy" id="1544736"/>
    <lineage>
        <taxon>Bacteria</taxon>
        <taxon>Bacillati</taxon>
        <taxon>Actinomycetota</taxon>
        <taxon>Actinomycetes</taxon>
        <taxon>Streptosporangiales</taxon>
        <taxon>Streptosporangiaceae</taxon>
        <taxon>Sphaerisporangium</taxon>
    </lineage>
</organism>
<accession>A0ABW1NIH0</accession>
<keyword evidence="1" id="KW-0479">Metal-binding</keyword>
<keyword evidence="2 4" id="KW-0547">Nucleotide-binding</keyword>
<dbReference type="InterPro" id="IPR013815">
    <property type="entry name" value="ATP_grasp_subdomain_1"/>
</dbReference>
<dbReference type="RefSeq" id="WP_380754545.1">
    <property type="nucleotide sequence ID" value="NZ_JBHSRF010000024.1"/>
</dbReference>
<dbReference type="PROSITE" id="PS50975">
    <property type="entry name" value="ATP_GRASP"/>
    <property type="match status" value="1"/>
</dbReference>
<protein>
    <submittedName>
        <fullName evidence="6">RimK family alpha-L-glutamate ligase</fullName>
    </submittedName>
</protein>
<dbReference type="NCBIfam" id="TIGR00768">
    <property type="entry name" value="rimK_fam"/>
    <property type="match status" value="1"/>
</dbReference>
<dbReference type="Pfam" id="PF22626">
    <property type="entry name" value="LysX_preATP_grasp"/>
    <property type="match status" value="1"/>
</dbReference>
<dbReference type="EMBL" id="JBHSRF010000024">
    <property type="protein sequence ID" value="MFC6083128.1"/>
    <property type="molecule type" value="Genomic_DNA"/>
</dbReference>
<evidence type="ECO:0000259" key="5">
    <source>
        <dbReference type="PROSITE" id="PS50975"/>
    </source>
</evidence>
<evidence type="ECO:0000256" key="2">
    <source>
        <dbReference type="ARBA" id="ARBA00022741"/>
    </source>
</evidence>
<dbReference type="InterPro" id="IPR054562">
    <property type="entry name" value="LysX/ArgX_preATP_grasp"/>
</dbReference>
<dbReference type="PANTHER" id="PTHR21621">
    <property type="entry name" value="RIBOSOMAL PROTEIN S6 MODIFICATION PROTEIN"/>
    <property type="match status" value="1"/>
</dbReference>
<keyword evidence="7" id="KW-1185">Reference proteome</keyword>
<evidence type="ECO:0000256" key="4">
    <source>
        <dbReference type="PROSITE-ProRule" id="PRU00409"/>
    </source>
</evidence>
<keyword evidence="3 4" id="KW-0067">ATP-binding</keyword>
<dbReference type="SUPFAM" id="SSF56059">
    <property type="entry name" value="Glutathione synthetase ATP-binding domain-like"/>
    <property type="match status" value="1"/>
</dbReference>
<dbReference type="InterPro" id="IPR004666">
    <property type="entry name" value="Rp_bS6_RimK/Lys_biosynth_LsyX"/>
</dbReference>
<dbReference type="Gene3D" id="3.40.50.20">
    <property type="match status" value="1"/>
</dbReference>
<dbReference type="Pfam" id="PF08443">
    <property type="entry name" value="RimK"/>
    <property type="match status" value="1"/>
</dbReference>
<keyword evidence="6" id="KW-0436">Ligase</keyword>
<evidence type="ECO:0000313" key="7">
    <source>
        <dbReference type="Proteomes" id="UP001596137"/>
    </source>
</evidence>
<evidence type="ECO:0000313" key="6">
    <source>
        <dbReference type="EMBL" id="MFC6083128.1"/>
    </source>
</evidence>
<name>A0ABW1NIH0_9ACTN</name>
<dbReference type="GO" id="GO:0016874">
    <property type="term" value="F:ligase activity"/>
    <property type="evidence" value="ECO:0007669"/>
    <property type="project" value="UniProtKB-KW"/>
</dbReference>
<dbReference type="Gene3D" id="3.30.1490.20">
    <property type="entry name" value="ATP-grasp fold, A domain"/>
    <property type="match status" value="1"/>
</dbReference>
<sequence length="299" mass="32550">MSENPADVLVSVTIMRPEERLVLSALRAVGVTARSVTPRHTASFLNDPSLAPRLVLLRNVSHRELAAMSDRFEQAGVPALNNPHAVRLCLSKDLQALRFARHGIAHPDTRIAFSAEQVREQIDALGGDAVIKPVSGSWGRGIVHIRDDAEFAAWVGGRESLDPGERSYPVIVQQYVPKPGHNLRVVVVGDRPLVSYRQVSDDLRTNTRLGGKVEPTPLTSRSVDLCERVVEAFGPGFYGIDLCEHAGTGEMFVLEVNTNPEFTRSVAVHGVDVPGHLAAYVRSVLDGRDLRLAPEGRAA</sequence>
<dbReference type="InterPro" id="IPR011761">
    <property type="entry name" value="ATP-grasp"/>
</dbReference>
<evidence type="ECO:0000256" key="3">
    <source>
        <dbReference type="ARBA" id="ARBA00022840"/>
    </source>
</evidence>
<dbReference type="InterPro" id="IPR013651">
    <property type="entry name" value="ATP-grasp_RimK-type"/>
</dbReference>
<dbReference type="SUPFAM" id="SSF52440">
    <property type="entry name" value="PreATP-grasp domain"/>
    <property type="match status" value="1"/>
</dbReference>
<dbReference type="Proteomes" id="UP001596137">
    <property type="component" value="Unassembled WGS sequence"/>
</dbReference>
<reference evidence="7" key="1">
    <citation type="journal article" date="2019" name="Int. J. Syst. Evol. Microbiol.">
        <title>The Global Catalogue of Microorganisms (GCM) 10K type strain sequencing project: providing services to taxonomists for standard genome sequencing and annotation.</title>
        <authorList>
            <consortium name="The Broad Institute Genomics Platform"/>
            <consortium name="The Broad Institute Genome Sequencing Center for Infectious Disease"/>
            <person name="Wu L."/>
            <person name="Ma J."/>
        </authorList>
    </citation>
    <scope>NUCLEOTIDE SEQUENCE [LARGE SCALE GENOMIC DNA]</scope>
    <source>
        <strain evidence="7">JCM 30346</strain>
    </source>
</reference>
<comment type="caution">
    <text evidence="6">The sequence shown here is derived from an EMBL/GenBank/DDBJ whole genome shotgun (WGS) entry which is preliminary data.</text>
</comment>
<gene>
    <name evidence="6" type="ORF">ACFP1K_18290</name>
</gene>
<feature type="domain" description="ATP-grasp" evidence="5">
    <location>
        <begin position="96"/>
        <end position="282"/>
    </location>
</feature>
<dbReference type="Gene3D" id="3.30.470.20">
    <property type="entry name" value="ATP-grasp fold, B domain"/>
    <property type="match status" value="1"/>
</dbReference>
<dbReference type="PANTHER" id="PTHR21621:SF0">
    <property type="entry name" value="BETA-CITRYLGLUTAMATE SYNTHASE B-RELATED"/>
    <property type="match status" value="1"/>
</dbReference>
<dbReference type="InterPro" id="IPR016185">
    <property type="entry name" value="PreATP-grasp_dom_sf"/>
</dbReference>